<evidence type="ECO:0000313" key="3">
    <source>
        <dbReference type="Proteomes" id="UP000516230"/>
    </source>
</evidence>
<dbReference type="InterPro" id="IPR052509">
    <property type="entry name" value="Metal_resp_DNA-bind_regulator"/>
</dbReference>
<protein>
    <submittedName>
        <fullName evidence="2">Helix-turn-helix transcriptional regulator</fullName>
    </submittedName>
</protein>
<dbReference type="PANTHER" id="PTHR33169">
    <property type="entry name" value="PADR-FAMILY TRANSCRIPTIONAL REGULATOR"/>
    <property type="match status" value="1"/>
</dbReference>
<dbReference type="InterPro" id="IPR036388">
    <property type="entry name" value="WH-like_DNA-bd_sf"/>
</dbReference>
<dbReference type="AlphaFoldDB" id="A0A7H0HXX9"/>
<dbReference type="InterPro" id="IPR005149">
    <property type="entry name" value="Tscrpt_reg_PadR_N"/>
</dbReference>
<sequence>MRGDPVRGHLDSLLLAALESGPKHGYAIITAVQERSGGALELRTGTTYPALNRLERAGLLASSWESVGERRRRCYELTDAGRASLAEERASWREFTAAIGSVLDPRPPLPGAAT</sequence>
<dbReference type="RefSeq" id="WP_187742476.1">
    <property type="nucleotide sequence ID" value="NZ_CP060825.1"/>
</dbReference>
<organism evidence="2 3">
    <name type="scientific">Streptomyces genisteinicus</name>
    <dbReference type="NCBI Taxonomy" id="2768068"/>
    <lineage>
        <taxon>Bacteria</taxon>
        <taxon>Bacillati</taxon>
        <taxon>Actinomycetota</taxon>
        <taxon>Actinomycetes</taxon>
        <taxon>Kitasatosporales</taxon>
        <taxon>Streptomycetaceae</taxon>
        <taxon>Streptomyces</taxon>
    </lineage>
</organism>
<dbReference type="SUPFAM" id="SSF46785">
    <property type="entry name" value="Winged helix' DNA-binding domain"/>
    <property type="match status" value="1"/>
</dbReference>
<accession>A0A7H0HXX9</accession>
<gene>
    <name evidence="2" type="ORF">IAG43_22345</name>
</gene>
<dbReference type="EMBL" id="CP060825">
    <property type="protein sequence ID" value="QNP65395.1"/>
    <property type="molecule type" value="Genomic_DNA"/>
</dbReference>
<name>A0A7H0HXX9_9ACTN</name>
<dbReference type="KEGG" id="sgj:IAG43_22345"/>
<proteinExistence type="predicted"/>
<feature type="domain" description="Transcription regulator PadR N-terminal" evidence="1">
    <location>
        <begin position="14"/>
        <end position="87"/>
    </location>
</feature>
<dbReference type="InterPro" id="IPR036390">
    <property type="entry name" value="WH_DNA-bd_sf"/>
</dbReference>
<evidence type="ECO:0000259" key="1">
    <source>
        <dbReference type="Pfam" id="PF03551"/>
    </source>
</evidence>
<dbReference type="Proteomes" id="UP000516230">
    <property type="component" value="Chromosome"/>
</dbReference>
<dbReference type="Pfam" id="PF03551">
    <property type="entry name" value="PadR"/>
    <property type="match status" value="1"/>
</dbReference>
<keyword evidence="3" id="KW-1185">Reference proteome</keyword>
<evidence type="ECO:0000313" key="2">
    <source>
        <dbReference type="EMBL" id="QNP65395.1"/>
    </source>
</evidence>
<dbReference type="PANTHER" id="PTHR33169:SF14">
    <property type="entry name" value="TRANSCRIPTIONAL REGULATOR RV3488"/>
    <property type="match status" value="1"/>
</dbReference>
<reference evidence="2 3" key="1">
    <citation type="submission" date="2020-08" db="EMBL/GenBank/DDBJ databases">
        <title>A novel species.</title>
        <authorList>
            <person name="Gao J."/>
        </authorList>
    </citation>
    <scope>NUCLEOTIDE SEQUENCE [LARGE SCALE GENOMIC DNA]</scope>
    <source>
        <strain evidence="2 3">CRPJ-33</strain>
    </source>
</reference>
<dbReference type="Gene3D" id="1.10.10.10">
    <property type="entry name" value="Winged helix-like DNA-binding domain superfamily/Winged helix DNA-binding domain"/>
    <property type="match status" value="1"/>
</dbReference>